<dbReference type="Pfam" id="PF04281">
    <property type="entry name" value="Tom22"/>
    <property type="match status" value="1"/>
</dbReference>
<gene>
    <name evidence="13" type="ORF">SI65_07833</name>
</gene>
<evidence type="ECO:0000256" key="1">
    <source>
        <dbReference type="ARBA" id="ARBA00004572"/>
    </source>
</evidence>
<dbReference type="OrthoDB" id="10016939at2759"/>
<comment type="caution">
    <text evidence="13">The sequence shown here is derived from an EMBL/GenBank/DDBJ whole genome shotgun (WGS) entry which is preliminary data.</text>
</comment>
<dbReference type="PANTHER" id="PTHR12504:SF0">
    <property type="entry name" value="MITOCHONDRIAL IMPORT RECEPTOR SUBUNIT TOM22 HOMOLOG"/>
    <property type="match status" value="1"/>
</dbReference>
<keyword evidence="3" id="KW-0813">Transport</keyword>
<evidence type="ECO:0000313" key="14">
    <source>
        <dbReference type="Proteomes" id="UP000094569"/>
    </source>
</evidence>
<sequence length="152" mass="16918">MVRLIEVEDEHFTQEKPQASKDNVLLATDDEEEDFTDTESEISNDSEIEVEGETLGDRISALKDILPPSARRQFSSSVSYISSFTKSSVLFSGRALWVISTTAFLLGVPWALAYAEEEQYVQLEREQGMIRGANEMLTPGGEQPAKEAQPTL</sequence>
<reference evidence="13 14" key="1">
    <citation type="journal article" date="2016" name="BMC Genomics">
        <title>Comparative genomic and transcriptomic analyses of the Fuzhuan brick tea-fermentation fungus Aspergillus cristatus.</title>
        <authorList>
            <person name="Ge Y."/>
            <person name="Wang Y."/>
            <person name="Liu Y."/>
            <person name="Tan Y."/>
            <person name="Ren X."/>
            <person name="Zhang X."/>
            <person name="Hyde K.D."/>
            <person name="Liu Y."/>
            <person name="Liu Z."/>
        </authorList>
    </citation>
    <scope>NUCLEOTIDE SEQUENCE [LARGE SCALE GENOMIC DNA]</scope>
    <source>
        <strain evidence="13 14">GZAAS20.1005</strain>
    </source>
</reference>
<comment type="subcellular location">
    <subcellularLocation>
        <location evidence="1">Mitochondrion outer membrane</location>
        <topology evidence="1">Single-pass membrane protein</topology>
    </subcellularLocation>
</comment>
<evidence type="ECO:0000256" key="3">
    <source>
        <dbReference type="ARBA" id="ARBA00022448"/>
    </source>
</evidence>
<keyword evidence="9" id="KW-0496">Mitochondrion</keyword>
<dbReference type="CDD" id="cd22884">
    <property type="entry name" value="TOM22"/>
    <property type="match status" value="1"/>
</dbReference>
<proteinExistence type="inferred from homology"/>
<evidence type="ECO:0000256" key="11">
    <source>
        <dbReference type="ARBA" id="ARBA00023170"/>
    </source>
</evidence>
<evidence type="ECO:0000256" key="5">
    <source>
        <dbReference type="ARBA" id="ARBA00022787"/>
    </source>
</evidence>
<feature type="region of interest" description="Disordered" evidence="12">
    <location>
        <begin position="12"/>
        <end position="46"/>
    </location>
</feature>
<dbReference type="InterPro" id="IPR005683">
    <property type="entry name" value="Tom22"/>
</dbReference>
<evidence type="ECO:0000256" key="4">
    <source>
        <dbReference type="ARBA" id="ARBA00022692"/>
    </source>
</evidence>
<evidence type="ECO:0000256" key="8">
    <source>
        <dbReference type="ARBA" id="ARBA00023010"/>
    </source>
</evidence>
<dbReference type="STRING" id="573508.A0A1E3B7L0"/>
<dbReference type="GO" id="GO:0005741">
    <property type="term" value="C:mitochondrial outer membrane"/>
    <property type="evidence" value="ECO:0007669"/>
    <property type="project" value="UniProtKB-SubCell"/>
</dbReference>
<accession>A0A1E3B7L0</accession>
<keyword evidence="8" id="KW-0811">Translocation</keyword>
<evidence type="ECO:0000256" key="6">
    <source>
        <dbReference type="ARBA" id="ARBA00022927"/>
    </source>
</evidence>
<dbReference type="AlphaFoldDB" id="A0A1E3B7L0"/>
<name>A0A1E3B7L0_ASPCR</name>
<keyword evidence="6" id="KW-0653">Protein transport</keyword>
<feature type="compositionally biased region" description="Acidic residues" evidence="12">
    <location>
        <begin position="28"/>
        <end position="46"/>
    </location>
</feature>
<keyword evidence="14" id="KW-1185">Reference proteome</keyword>
<dbReference type="GO" id="GO:0006886">
    <property type="term" value="P:intracellular protein transport"/>
    <property type="evidence" value="ECO:0007669"/>
    <property type="project" value="InterPro"/>
</dbReference>
<evidence type="ECO:0000256" key="9">
    <source>
        <dbReference type="ARBA" id="ARBA00023128"/>
    </source>
</evidence>
<keyword evidence="11" id="KW-0675">Receptor</keyword>
<dbReference type="PANTHER" id="PTHR12504">
    <property type="entry name" value="MITOCHONDRIAL IMPORT RECEPTOR SUBUNIT TOM22"/>
    <property type="match status" value="1"/>
</dbReference>
<evidence type="ECO:0000256" key="7">
    <source>
        <dbReference type="ARBA" id="ARBA00022989"/>
    </source>
</evidence>
<evidence type="ECO:0000256" key="10">
    <source>
        <dbReference type="ARBA" id="ARBA00023136"/>
    </source>
</evidence>
<evidence type="ECO:0000256" key="12">
    <source>
        <dbReference type="SAM" id="MobiDB-lite"/>
    </source>
</evidence>
<dbReference type="EMBL" id="JXNT01000010">
    <property type="protein sequence ID" value="ODM16868.1"/>
    <property type="molecule type" value="Genomic_DNA"/>
</dbReference>
<dbReference type="VEuPathDB" id="FungiDB:SI65_07833"/>
<keyword evidence="10" id="KW-0472">Membrane</keyword>
<evidence type="ECO:0000256" key="2">
    <source>
        <dbReference type="ARBA" id="ARBA00009874"/>
    </source>
</evidence>
<comment type="similarity">
    <text evidence="2">Belongs to the Tom22 family.</text>
</comment>
<organism evidence="13 14">
    <name type="scientific">Aspergillus cristatus</name>
    <name type="common">Chinese Fuzhuan brick tea-fermentation fungus</name>
    <name type="synonym">Eurotium cristatum</name>
    <dbReference type="NCBI Taxonomy" id="573508"/>
    <lineage>
        <taxon>Eukaryota</taxon>
        <taxon>Fungi</taxon>
        <taxon>Dikarya</taxon>
        <taxon>Ascomycota</taxon>
        <taxon>Pezizomycotina</taxon>
        <taxon>Eurotiomycetes</taxon>
        <taxon>Eurotiomycetidae</taxon>
        <taxon>Eurotiales</taxon>
        <taxon>Aspergillaceae</taxon>
        <taxon>Aspergillus</taxon>
        <taxon>Aspergillus subgen. Aspergillus</taxon>
    </lineage>
</organism>
<evidence type="ECO:0008006" key="15">
    <source>
        <dbReference type="Google" id="ProtNLM"/>
    </source>
</evidence>
<dbReference type="Proteomes" id="UP000094569">
    <property type="component" value="Unassembled WGS sequence"/>
</dbReference>
<protein>
    <recommendedName>
        <fullName evidence="15">Mitochondrial import receptor subunit tom22</fullName>
    </recommendedName>
</protein>
<keyword evidence="4" id="KW-0812">Transmembrane</keyword>
<keyword evidence="5" id="KW-1000">Mitochondrion outer membrane</keyword>
<evidence type="ECO:0000313" key="13">
    <source>
        <dbReference type="EMBL" id="ODM16868.1"/>
    </source>
</evidence>
<keyword evidence="7" id="KW-1133">Transmembrane helix</keyword>